<evidence type="ECO:0000313" key="3">
    <source>
        <dbReference type="EMBL" id="KAK7529451.1"/>
    </source>
</evidence>
<evidence type="ECO:0000313" key="4">
    <source>
        <dbReference type="Proteomes" id="UP001360953"/>
    </source>
</evidence>
<dbReference type="RefSeq" id="XP_066649901.1">
    <property type="nucleotide sequence ID" value="XM_066803874.1"/>
</dbReference>
<comment type="similarity">
    <text evidence="1">Belongs to the bystin family.</text>
</comment>
<dbReference type="InterPro" id="IPR007955">
    <property type="entry name" value="Bystin"/>
</dbReference>
<dbReference type="PANTHER" id="PTHR12821">
    <property type="entry name" value="BYSTIN"/>
    <property type="match status" value="1"/>
</dbReference>
<dbReference type="PANTHER" id="PTHR12821:SF0">
    <property type="entry name" value="BYSTIN"/>
    <property type="match status" value="1"/>
</dbReference>
<name>A0ABR1L2K8_9PEZI</name>
<dbReference type="EMBL" id="JBBPEH010000016">
    <property type="protein sequence ID" value="KAK7529451.1"/>
    <property type="molecule type" value="Genomic_DNA"/>
</dbReference>
<organism evidence="3 4">
    <name type="scientific">Phyllosticta citribraziliensis</name>
    <dbReference type="NCBI Taxonomy" id="989973"/>
    <lineage>
        <taxon>Eukaryota</taxon>
        <taxon>Fungi</taxon>
        <taxon>Dikarya</taxon>
        <taxon>Ascomycota</taxon>
        <taxon>Pezizomycotina</taxon>
        <taxon>Dothideomycetes</taxon>
        <taxon>Dothideomycetes incertae sedis</taxon>
        <taxon>Botryosphaeriales</taxon>
        <taxon>Phyllostictaceae</taxon>
        <taxon>Phyllosticta</taxon>
    </lineage>
</organism>
<protein>
    <submittedName>
        <fullName evidence="3">Bystin-domain-containing protein</fullName>
    </submittedName>
</protein>
<feature type="region of interest" description="Disordered" evidence="2">
    <location>
        <begin position="1"/>
        <end position="105"/>
    </location>
</feature>
<evidence type="ECO:0000256" key="1">
    <source>
        <dbReference type="ARBA" id="ARBA00007114"/>
    </source>
</evidence>
<dbReference type="GeneID" id="92036780"/>
<reference evidence="3 4" key="1">
    <citation type="submission" date="2024-04" db="EMBL/GenBank/DDBJ databases">
        <title>Phyllosticta paracitricarpa is synonymous to the EU quarantine fungus P. citricarpa based on phylogenomic analyses.</title>
        <authorList>
            <consortium name="Lawrence Berkeley National Laboratory"/>
            <person name="Van ingen-buijs V.A."/>
            <person name="Van westerhoven A.C."/>
            <person name="Haridas S."/>
            <person name="Skiadas P."/>
            <person name="Martin F."/>
            <person name="Groenewald J.Z."/>
            <person name="Crous P.W."/>
            <person name="Seidl M.F."/>
        </authorList>
    </citation>
    <scope>NUCLEOTIDE SEQUENCE [LARGE SCALE GENOMIC DNA]</scope>
    <source>
        <strain evidence="3 4">CPC 17464</strain>
    </source>
</reference>
<comment type="caution">
    <text evidence="3">The sequence shown here is derived from an EMBL/GenBank/DDBJ whole genome shotgun (WGS) entry which is preliminary data.</text>
</comment>
<accession>A0ABR1L2K8</accession>
<dbReference type="Pfam" id="PF05291">
    <property type="entry name" value="Bystin"/>
    <property type="match status" value="1"/>
</dbReference>
<evidence type="ECO:0000256" key="2">
    <source>
        <dbReference type="SAM" id="MobiDB-lite"/>
    </source>
</evidence>
<dbReference type="Proteomes" id="UP001360953">
    <property type="component" value="Unassembled WGS sequence"/>
</dbReference>
<feature type="compositionally biased region" description="Acidic residues" evidence="2">
    <location>
        <begin position="94"/>
        <end position="105"/>
    </location>
</feature>
<proteinExistence type="inferred from homology"/>
<gene>
    <name evidence="3" type="ORF">J3D65DRAFT_688816</name>
</gene>
<sequence length="507" mass="55563">MPKATTAADVRQARRHNPLADDYAPSNPLKQKAPKKKSKRNSADAEGFVDSKASRKILQIGQDLANEEEAELSAQRPQAPNPAFAFETRLDGGAESEEDEVQYGDDDDAWGDEEEELVIEEVGQHQGILLGVDEIDPEDLDLFNKFNPVSDPSELFRSGGSGDDSGQGTNLAELILEKIAQQEAQAAGNGNASGPEILGGGLPEDAVELPAKVVEVYSQVGLILSRWKSGKLPKPFKILPTLPEWETLIAITRPDSWTPHVCYEATKLFVSSNPQTVQTYLNTILLERVRSDIQDSAQKRLNVHLYKALKKALYKPATFFKGILFPLVGDGDCTLREAHIVASVLARVSIPVLHSAAALHRLCEIAAEQMSVDTAAGGATNIFIRVLLEKKYALPYKVVDSLVFHFLRFRAANISADDDMMDVGDSRAKDGQLPVLWHQCLLAFAQRYRNDITEDQREALLDLLLVKGHRAIGPEIRKELLAGRGRGTIIEPEAGNGGDDTMMIVDS</sequence>
<keyword evidence="4" id="KW-1185">Reference proteome</keyword>